<dbReference type="InterPro" id="IPR036508">
    <property type="entry name" value="Chitin-bd_dom_sf"/>
</dbReference>
<feature type="compositionally biased region" description="Low complexity" evidence="3">
    <location>
        <begin position="569"/>
        <end position="585"/>
    </location>
</feature>
<evidence type="ECO:0000256" key="1">
    <source>
        <dbReference type="ARBA" id="ARBA00022729"/>
    </source>
</evidence>
<evidence type="ECO:0000256" key="3">
    <source>
        <dbReference type="SAM" id="MobiDB-lite"/>
    </source>
</evidence>
<dbReference type="InterPro" id="IPR050975">
    <property type="entry name" value="Sleep_regulator"/>
</dbReference>
<accession>A0AAD9L4Y8</accession>
<dbReference type="Pfam" id="PF17064">
    <property type="entry name" value="QVR"/>
    <property type="match status" value="1"/>
</dbReference>
<dbReference type="PANTHER" id="PTHR33562">
    <property type="entry name" value="ATILLA, ISOFORM B-RELATED-RELATED"/>
    <property type="match status" value="1"/>
</dbReference>
<protein>
    <recommendedName>
        <fullName evidence="4">Chitin-binding type-2 domain-containing protein</fullName>
    </recommendedName>
</protein>
<evidence type="ECO:0000259" key="4">
    <source>
        <dbReference type="PROSITE" id="PS50940"/>
    </source>
</evidence>
<dbReference type="Gene3D" id="2.150.10.10">
    <property type="entry name" value="Serralysin-like metalloprotease, C-terminal"/>
    <property type="match status" value="1"/>
</dbReference>
<sequence>VYPRNVLVSLSLPPASQYCYSCSSKSTLCRDSVYDGQYLSTTPCETRCFLRQEGPMTYRGCFDGWLSGMVKYNYEGCLTQEYAGQKVEWCFCKGTDDKTKSPCNGASREALAKISPAPMNEKFAKSGGDDASFYLQSNDFNFGEKESAASEVQYQDESDNAGYSSNSKQFKCYTCHDDSPFCGEEISNPQTIATSTCKTKCFIRKEKNKVYRGCFDGWVSTELSHDYRGCRQQPYLGNTVEWCLCDEDYCNGRSMSAMSNGHIDAMALTTPMPTYKLHRAARLGRRRQMGSRERSSVYGVVGKELPVQSGYAGRFYKHVPASASSGLPGTGRPVVGMCRNLYDGIYADPYDCTRFVHCFNGFTYRRLCPPGTVWSKRNRRCDYPHNVDHSCEPSVYSSAESPADGGKGNGYSEKVSGYGDGVSGYGNGASGYGGKVSESGGKVSGYGEKVSGYGDKVSGYGDKVSGYGEKVRGYDEKVSGYGEKVNRYVDKVSGYGDKVSGYGDKVSGYGDKVSGYGDKVSGYGDANGYVSNNGDSSYYVDSYGQGDKRDKGDSYRRYALNGGRSNSDGNGYNHNGNVYGNRNGYAQQDRGGHGGDKGSAVGKGVGNGGTESRKVGFNQYQPSLVAYN</sequence>
<dbReference type="SUPFAM" id="SSF57625">
    <property type="entry name" value="Invertebrate chitin-binding proteins"/>
    <property type="match status" value="1"/>
</dbReference>
<dbReference type="Gene3D" id="2.170.140.10">
    <property type="entry name" value="Chitin binding domain"/>
    <property type="match status" value="1"/>
</dbReference>
<keyword evidence="6" id="KW-1185">Reference proteome</keyword>
<reference evidence="5" key="1">
    <citation type="journal article" date="2023" name="Mol. Biol. Evol.">
        <title>Third-Generation Sequencing Reveals the Adaptive Role of the Epigenome in Three Deep-Sea Polychaetes.</title>
        <authorList>
            <person name="Perez M."/>
            <person name="Aroh O."/>
            <person name="Sun Y."/>
            <person name="Lan Y."/>
            <person name="Juniper S.K."/>
            <person name="Young C.R."/>
            <person name="Angers B."/>
            <person name="Qian P.Y."/>
        </authorList>
    </citation>
    <scope>NUCLEOTIDE SEQUENCE</scope>
    <source>
        <strain evidence="5">R07B-5</strain>
    </source>
</reference>
<dbReference type="InterPro" id="IPR031424">
    <property type="entry name" value="QVR-like"/>
</dbReference>
<keyword evidence="2" id="KW-0325">Glycoprotein</keyword>
<dbReference type="PROSITE" id="PS50940">
    <property type="entry name" value="CHIT_BIND_II"/>
    <property type="match status" value="1"/>
</dbReference>
<name>A0AAD9L4Y8_RIDPI</name>
<dbReference type="EMBL" id="JAODUO010000328">
    <property type="protein sequence ID" value="KAK2183006.1"/>
    <property type="molecule type" value="Genomic_DNA"/>
</dbReference>
<dbReference type="Proteomes" id="UP001209878">
    <property type="component" value="Unassembled WGS sequence"/>
</dbReference>
<dbReference type="InterPro" id="IPR011049">
    <property type="entry name" value="Serralysin-like_metalloprot_C"/>
</dbReference>
<comment type="caution">
    <text evidence="5">The sequence shown here is derived from an EMBL/GenBank/DDBJ whole genome shotgun (WGS) entry which is preliminary data.</text>
</comment>
<dbReference type="GO" id="GO:0008061">
    <property type="term" value="F:chitin binding"/>
    <property type="evidence" value="ECO:0007669"/>
    <property type="project" value="InterPro"/>
</dbReference>
<feature type="non-terminal residue" evidence="5">
    <location>
        <position position="628"/>
    </location>
</feature>
<dbReference type="InterPro" id="IPR002557">
    <property type="entry name" value="Chitin-bd_dom"/>
</dbReference>
<dbReference type="GO" id="GO:0030431">
    <property type="term" value="P:sleep"/>
    <property type="evidence" value="ECO:0007669"/>
    <property type="project" value="InterPro"/>
</dbReference>
<feature type="compositionally biased region" description="Basic and acidic residues" evidence="3">
    <location>
        <begin position="546"/>
        <end position="556"/>
    </location>
</feature>
<dbReference type="Pfam" id="PF01607">
    <property type="entry name" value="CBM_14"/>
    <property type="match status" value="1"/>
</dbReference>
<evidence type="ECO:0000313" key="5">
    <source>
        <dbReference type="EMBL" id="KAK2183006.1"/>
    </source>
</evidence>
<dbReference type="SMART" id="SM00494">
    <property type="entry name" value="ChtBD2"/>
    <property type="match status" value="1"/>
</dbReference>
<evidence type="ECO:0000313" key="6">
    <source>
        <dbReference type="Proteomes" id="UP001209878"/>
    </source>
</evidence>
<dbReference type="GO" id="GO:0032222">
    <property type="term" value="P:regulation of synaptic transmission, cholinergic"/>
    <property type="evidence" value="ECO:0007669"/>
    <property type="project" value="InterPro"/>
</dbReference>
<feature type="domain" description="Chitin-binding type-2" evidence="4">
    <location>
        <begin position="335"/>
        <end position="393"/>
    </location>
</feature>
<dbReference type="AlphaFoldDB" id="A0AAD9L4Y8"/>
<gene>
    <name evidence="5" type="ORF">NP493_328g04061</name>
</gene>
<dbReference type="GO" id="GO:0005576">
    <property type="term" value="C:extracellular region"/>
    <property type="evidence" value="ECO:0007669"/>
    <property type="project" value="InterPro"/>
</dbReference>
<feature type="region of interest" description="Disordered" evidence="3">
    <location>
        <begin position="542"/>
        <end position="628"/>
    </location>
</feature>
<organism evidence="5 6">
    <name type="scientific">Ridgeia piscesae</name>
    <name type="common">Tubeworm</name>
    <dbReference type="NCBI Taxonomy" id="27915"/>
    <lineage>
        <taxon>Eukaryota</taxon>
        <taxon>Metazoa</taxon>
        <taxon>Spiralia</taxon>
        <taxon>Lophotrochozoa</taxon>
        <taxon>Annelida</taxon>
        <taxon>Polychaeta</taxon>
        <taxon>Sedentaria</taxon>
        <taxon>Canalipalpata</taxon>
        <taxon>Sabellida</taxon>
        <taxon>Siboglinidae</taxon>
        <taxon>Ridgeia</taxon>
    </lineage>
</organism>
<keyword evidence="1" id="KW-0732">Signal</keyword>
<proteinExistence type="predicted"/>
<evidence type="ECO:0000256" key="2">
    <source>
        <dbReference type="ARBA" id="ARBA00023180"/>
    </source>
</evidence>